<dbReference type="Proteomes" id="UP000828390">
    <property type="component" value="Unassembled WGS sequence"/>
</dbReference>
<reference evidence="1" key="2">
    <citation type="submission" date="2020-11" db="EMBL/GenBank/DDBJ databases">
        <authorList>
            <person name="McCartney M.A."/>
            <person name="Auch B."/>
            <person name="Kono T."/>
            <person name="Mallez S."/>
            <person name="Becker A."/>
            <person name="Gohl D.M."/>
            <person name="Silverstein K.A.T."/>
            <person name="Koren S."/>
            <person name="Bechman K.B."/>
            <person name="Herman A."/>
            <person name="Abrahante J.E."/>
            <person name="Garbe J."/>
        </authorList>
    </citation>
    <scope>NUCLEOTIDE SEQUENCE</scope>
    <source>
        <strain evidence="1">Duluth1</strain>
        <tissue evidence="1">Whole animal</tissue>
    </source>
</reference>
<dbReference type="EMBL" id="JAIWYP010000007">
    <property type="protein sequence ID" value="KAH3800306.1"/>
    <property type="molecule type" value="Genomic_DNA"/>
</dbReference>
<gene>
    <name evidence="1" type="ORF">DPMN_153939</name>
</gene>
<name>A0A9D4FP09_DREPO</name>
<sequence length="141" mass="15367">MATGAGAFLVPSAYSTPIGCRSVKSSSANTCLIKRDMTGFRQCPFQNESISLNLCGISVLGLTRQGLINGNIESAYLHYVSAVNYYTRLNAAEGYNIILDSDIAPNSAIMAAIFSPLRSEYKMWDGYTLPTLKVNTIFLYT</sequence>
<keyword evidence="2" id="KW-1185">Reference proteome</keyword>
<accession>A0A9D4FP09</accession>
<evidence type="ECO:0000313" key="2">
    <source>
        <dbReference type="Proteomes" id="UP000828390"/>
    </source>
</evidence>
<organism evidence="1 2">
    <name type="scientific">Dreissena polymorpha</name>
    <name type="common">Zebra mussel</name>
    <name type="synonym">Mytilus polymorpha</name>
    <dbReference type="NCBI Taxonomy" id="45954"/>
    <lineage>
        <taxon>Eukaryota</taxon>
        <taxon>Metazoa</taxon>
        <taxon>Spiralia</taxon>
        <taxon>Lophotrochozoa</taxon>
        <taxon>Mollusca</taxon>
        <taxon>Bivalvia</taxon>
        <taxon>Autobranchia</taxon>
        <taxon>Heteroconchia</taxon>
        <taxon>Euheterodonta</taxon>
        <taxon>Imparidentia</taxon>
        <taxon>Neoheterodontei</taxon>
        <taxon>Myida</taxon>
        <taxon>Dreissenoidea</taxon>
        <taxon>Dreissenidae</taxon>
        <taxon>Dreissena</taxon>
    </lineage>
</organism>
<proteinExistence type="predicted"/>
<evidence type="ECO:0000313" key="1">
    <source>
        <dbReference type="EMBL" id="KAH3800306.1"/>
    </source>
</evidence>
<reference evidence="1" key="1">
    <citation type="journal article" date="2019" name="bioRxiv">
        <title>The Genome of the Zebra Mussel, Dreissena polymorpha: A Resource for Invasive Species Research.</title>
        <authorList>
            <person name="McCartney M.A."/>
            <person name="Auch B."/>
            <person name="Kono T."/>
            <person name="Mallez S."/>
            <person name="Zhang Y."/>
            <person name="Obille A."/>
            <person name="Becker A."/>
            <person name="Abrahante J.E."/>
            <person name="Garbe J."/>
            <person name="Badalamenti J.P."/>
            <person name="Herman A."/>
            <person name="Mangelson H."/>
            <person name="Liachko I."/>
            <person name="Sullivan S."/>
            <person name="Sone E.D."/>
            <person name="Koren S."/>
            <person name="Silverstein K.A.T."/>
            <person name="Beckman K.B."/>
            <person name="Gohl D.M."/>
        </authorList>
    </citation>
    <scope>NUCLEOTIDE SEQUENCE</scope>
    <source>
        <strain evidence="1">Duluth1</strain>
        <tissue evidence="1">Whole animal</tissue>
    </source>
</reference>
<comment type="caution">
    <text evidence="1">The sequence shown here is derived from an EMBL/GenBank/DDBJ whole genome shotgun (WGS) entry which is preliminary data.</text>
</comment>
<protein>
    <submittedName>
        <fullName evidence="1">Uncharacterized protein</fullName>
    </submittedName>
</protein>
<dbReference type="AlphaFoldDB" id="A0A9D4FP09"/>